<dbReference type="EMBL" id="GGMS01000456">
    <property type="protein sequence ID" value="MBY69659.1"/>
    <property type="molecule type" value="Transcribed_RNA"/>
</dbReference>
<feature type="transmembrane region" description="Helical" evidence="1">
    <location>
        <begin position="91"/>
        <end position="110"/>
    </location>
</feature>
<proteinExistence type="predicted"/>
<dbReference type="AlphaFoldDB" id="A0A2S2PW51"/>
<protein>
    <submittedName>
        <fullName evidence="2">Uncharacterized protein</fullName>
    </submittedName>
</protein>
<organism evidence="2">
    <name type="scientific">Sipha flava</name>
    <name type="common">yellow sugarcane aphid</name>
    <dbReference type="NCBI Taxonomy" id="143950"/>
    <lineage>
        <taxon>Eukaryota</taxon>
        <taxon>Metazoa</taxon>
        <taxon>Ecdysozoa</taxon>
        <taxon>Arthropoda</taxon>
        <taxon>Hexapoda</taxon>
        <taxon>Insecta</taxon>
        <taxon>Pterygota</taxon>
        <taxon>Neoptera</taxon>
        <taxon>Paraneoptera</taxon>
        <taxon>Hemiptera</taxon>
        <taxon>Sternorrhyncha</taxon>
        <taxon>Aphidomorpha</taxon>
        <taxon>Aphidoidea</taxon>
        <taxon>Aphididae</taxon>
        <taxon>Sipha</taxon>
    </lineage>
</organism>
<keyword evidence="1" id="KW-0812">Transmembrane</keyword>
<keyword evidence="1" id="KW-0472">Membrane</keyword>
<name>A0A2S2PW51_9HEMI</name>
<feature type="transmembrane region" description="Helical" evidence="1">
    <location>
        <begin position="116"/>
        <end position="138"/>
    </location>
</feature>
<evidence type="ECO:0000256" key="1">
    <source>
        <dbReference type="SAM" id="Phobius"/>
    </source>
</evidence>
<sequence>MRLQMCKILNNYQLFFDILMKKKNRPVETYITLKRMQSVTAQAIFDCLHDVLILMGKYWHSVLLVCFNGASTMAGKIGGVQEKCKEQNSNIIMGFFFAILYINTIFPKSFSEYQRYFYMKSNLSVHILNFSKVFLIILKRLY</sequence>
<accession>A0A2S2PW51</accession>
<keyword evidence="1" id="KW-1133">Transmembrane helix</keyword>
<evidence type="ECO:0000313" key="2">
    <source>
        <dbReference type="EMBL" id="MBY69659.1"/>
    </source>
</evidence>
<gene>
    <name evidence="2" type="ORF">g.37799</name>
</gene>
<reference evidence="2" key="1">
    <citation type="submission" date="2018-04" db="EMBL/GenBank/DDBJ databases">
        <title>Transcriptome assembly of Sipha flava.</title>
        <authorList>
            <person name="Scully E.D."/>
            <person name="Geib S.M."/>
            <person name="Palmer N.A."/>
            <person name="Koch K."/>
            <person name="Bradshaw J."/>
            <person name="Heng-Moss T."/>
            <person name="Sarath G."/>
        </authorList>
    </citation>
    <scope>NUCLEOTIDE SEQUENCE</scope>
</reference>